<evidence type="ECO:0000313" key="8">
    <source>
        <dbReference type="Proteomes" id="UP000515908"/>
    </source>
</evidence>
<dbReference type="GO" id="GO:0035082">
    <property type="term" value="P:axoneme assembly"/>
    <property type="evidence" value="ECO:0007669"/>
    <property type="project" value="InterPro"/>
</dbReference>
<dbReference type="GO" id="GO:0060294">
    <property type="term" value="P:cilium movement involved in cell motility"/>
    <property type="evidence" value="ECO:0007669"/>
    <property type="project" value="InterPro"/>
</dbReference>
<evidence type="ECO:0000256" key="5">
    <source>
        <dbReference type="ARBA" id="ARBA00023273"/>
    </source>
</evidence>
<organism evidence="7 8">
    <name type="scientific">Angomonas deanei</name>
    <dbReference type="NCBI Taxonomy" id="59799"/>
    <lineage>
        <taxon>Eukaryota</taxon>
        <taxon>Discoba</taxon>
        <taxon>Euglenozoa</taxon>
        <taxon>Kinetoplastea</taxon>
        <taxon>Metakinetoplastina</taxon>
        <taxon>Trypanosomatida</taxon>
        <taxon>Trypanosomatidae</taxon>
        <taxon>Strigomonadinae</taxon>
        <taxon>Angomonas</taxon>
    </lineage>
</organism>
<dbReference type="GO" id="GO:0044458">
    <property type="term" value="P:motile cilium assembly"/>
    <property type="evidence" value="ECO:0007669"/>
    <property type="project" value="TreeGrafter"/>
</dbReference>
<evidence type="ECO:0000256" key="3">
    <source>
        <dbReference type="ARBA" id="ARBA00023069"/>
    </source>
</evidence>
<dbReference type="PANTHER" id="PTHR22069">
    <property type="entry name" value="MITOCHONDRIAL RIBOSOMAL PROTEIN S18"/>
    <property type="match status" value="1"/>
</dbReference>
<dbReference type="InterPro" id="IPR055316">
    <property type="entry name" value="RSP9"/>
</dbReference>
<dbReference type="Pfam" id="PF04712">
    <property type="entry name" value="Radial_spoke"/>
    <property type="match status" value="1"/>
</dbReference>
<comment type="subcellular location">
    <subcellularLocation>
        <location evidence="1">Cytoplasm</location>
        <location evidence="1">Cytoskeleton</location>
        <location evidence="1">Cilium axoneme</location>
    </subcellularLocation>
</comment>
<keyword evidence="8" id="KW-1185">Reference proteome</keyword>
<dbReference type="VEuPathDB" id="TriTrypDB:ADEAN_000960200"/>
<dbReference type="InterPro" id="IPR006802">
    <property type="entry name" value="Radial_spoke"/>
</dbReference>
<evidence type="ECO:0000256" key="2">
    <source>
        <dbReference type="ARBA" id="ARBA00022490"/>
    </source>
</evidence>
<name>A0A7G2CUB2_9TRYP</name>
<gene>
    <name evidence="7" type="ORF">ADEAN_000960200</name>
</gene>
<feature type="region of interest" description="Disordered" evidence="6">
    <location>
        <begin position="135"/>
        <end position="166"/>
    </location>
</feature>
<dbReference type="OrthoDB" id="10258956at2759"/>
<keyword evidence="5" id="KW-0966">Cell projection</keyword>
<keyword evidence="3" id="KW-0969">Cilium</keyword>
<dbReference type="Proteomes" id="UP000515908">
    <property type="component" value="Chromosome 24"/>
</dbReference>
<evidence type="ECO:0000256" key="4">
    <source>
        <dbReference type="ARBA" id="ARBA00023212"/>
    </source>
</evidence>
<evidence type="ECO:0000256" key="1">
    <source>
        <dbReference type="ARBA" id="ARBA00004430"/>
    </source>
</evidence>
<evidence type="ECO:0000256" key="6">
    <source>
        <dbReference type="SAM" id="MobiDB-lite"/>
    </source>
</evidence>
<feature type="compositionally biased region" description="Acidic residues" evidence="6">
    <location>
        <begin position="140"/>
        <end position="161"/>
    </location>
</feature>
<dbReference type="EMBL" id="LR877168">
    <property type="protein sequence ID" value="CAD2222063.1"/>
    <property type="molecule type" value="Genomic_DNA"/>
</dbReference>
<reference evidence="7 8" key="1">
    <citation type="submission" date="2020-08" db="EMBL/GenBank/DDBJ databases">
        <authorList>
            <person name="Newling K."/>
            <person name="Davey J."/>
            <person name="Forrester S."/>
        </authorList>
    </citation>
    <scope>NUCLEOTIDE SEQUENCE [LARGE SCALE GENOMIC DNA]</scope>
    <source>
        <strain evidence="8">Crithidia deanei Carvalho (ATCC PRA-265)</strain>
    </source>
</reference>
<dbReference type="PANTHER" id="PTHR22069:SF1">
    <property type="entry name" value="RADIAL SPOKE PROTEIN RSP9"/>
    <property type="match status" value="1"/>
</dbReference>
<protein>
    <submittedName>
        <fullName evidence="7">Radial spokehead-like protein, putative</fullName>
    </submittedName>
</protein>
<sequence>MSKYLNLIGRSLHVSEITALECSLPLLSERYGAPATFWGKITGLKRDYLIAQIQTGDVFSPCVSFASVDGGHTWKLLEEITEDQAQLCDELRGVYYGDLTFEYKVRRDIPEPPPEPEVALPEANAVLAQAKADLKNRVDNDDDEEDEEEKEEEEEEEEEEQPLPKRKKNKPKFVIVSVTENVRLHHFIRLHDACCRLAVRGEYVLQGGAVGERNRLFVGQPLHHALKPSCYVKVAHLGKRERNAKLYGPTYNEHTDYLRPITDDAPVGVWLVKYDASQGVVGVQNLLYEGSLFWYVPGTVQHGQVYYGNGERNFDLCFTL</sequence>
<proteinExistence type="predicted"/>
<keyword evidence="2" id="KW-0963">Cytoplasm</keyword>
<dbReference type="AlphaFoldDB" id="A0A7G2CUB2"/>
<keyword evidence="4" id="KW-0206">Cytoskeleton</keyword>
<accession>A0A7G2CUB2</accession>
<evidence type="ECO:0000313" key="7">
    <source>
        <dbReference type="EMBL" id="CAD2222063.1"/>
    </source>
</evidence>
<dbReference type="GO" id="GO:0001534">
    <property type="term" value="C:radial spoke"/>
    <property type="evidence" value="ECO:0007669"/>
    <property type="project" value="InterPro"/>
</dbReference>